<protein>
    <submittedName>
        <fullName evidence="2">Uncharacterized protein</fullName>
    </submittedName>
</protein>
<dbReference type="AlphaFoldDB" id="A0AAN7WIG7"/>
<reference evidence="2" key="1">
    <citation type="submission" date="2023-08" db="EMBL/GenBank/DDBJ databases">
        <title>Black Yeasts Isolated from many extreme environments.</title>
        <authorList>
            <person name="Coleine C."/>
            <person name="Stajich J.E."/>
            <person name="Selbmann L."/>
        </authorList>
    </citation>
    <scope>NUCLEOTIDE SEQUENCE</scope>
    <source>
        <strain evidence="2">CCFEE 5810</strain>
    </source>
</reference>
<evidence type="ECO:0000256" key="1">
    <source>
        <dbReference type="SAM" id="MobiDB-lite"/>
    </source>
</evidence>
<dbReference type="Proteomes" id="UP001310594">
    <property type="component" value="Unassembled WGS sequence"/>
</dbReference>
<feature type="region of interest" description="Disordered" evidence="1">
    <location>
        <begin position="12"/>
        <end position="36"/>
    </location>
</feature>
<sequence>MVCSRHCSHQVKPPLPSVTITSTTTRTHPSTTKTMDNQAPTLRRAQAYRDLRLAKNIGSMSYILTYRQAHIVHIRDTTRVSPDAIDLVPMPLFHRQRSQHYDRQADAVAESTSDYREQDSSSENGLEPFPDYDDAYASGMLEPRYASEAITLPQCVEYDNKDLNIEVIEDYAATDPNNGGSNLSTEESVKESESTARVQEEILATLHGFPYDMRAPRTGRQPRSCARVVKAWIQRLIRR</sequence>
<evidence type="ECO:0000313" key="3">
    <source>
        <dbReference type="Proteomes" id="UP001310594"/>
    </source>
</evidence>
<feature type="region of interest" description="Disordered" evidence="1">
    <location>
        <begin position="96"/>
        <end position="133"/>
    </location>
</feature>
<gene>
    <name evidence="2" type="ORF">LTR97_001178</name>
</gene>
<proteinExistence type="predicted"/>
<feature type="compositionally biased region" description="Basic and acidic residues" evidence="1">
    <location>
        <begin position="187"/>
        <end position="196"/>
    </location>
</feature>
<feature type="region of interest" description="Disordered" evidence="1">
    <location>
        <begin position="172"/>
        <end position="196"/>
    </location>
</feature>
<name>A0AAN7WIG7_9PEZI</name>
<feature type="compositionally biased region" description="Low complexity" evidence="1">
    <location>
        <begin position="17"/>
        <end position="34"/>
    </location>
</feature>
<comment type="caution">
    <text evidence="2">The sequence shown here is derived from an EMBL/GenBank/DDBJ whole genome shotgun (WGS) entry which is preliminary data.</text>
</comment>
<dbReference type="EMBL" id="JAVRQU010000002">
    <property type="protein sequence ID" value="KAK5706191.1"/>
    <property type="molecule type" value="Genomic_DNA"/>
</dbReference>
<evidence type="ECO:0000313" key="2">
    <source>
        <dbReference type="EMBL" id="KAK5706191.1"/>
    </source>
</evidence>
<organism evidence="2 3">
    <name type="scientific">Elasticomyces elasticus</name>
    <dbReference type="NCBI Taxonomy" id="574655"/>
    <lineage>
        <taxon>Eukaryota</taxon>
        <taxon>Fungi</taxon>
        <taxon>Dikarya</taxon>
        <taxon>Ascomycota</taxon>
        <taxon>Pezizomycotina</taxon>
        <taxon>Dothideomycetes</taxon>
        <taxon>Dothideomycetidae</taxon>
        <taxon>Mycosphaerellales</taxon>
        <taxon>Teratosphaeriaceae</taxon>
        <taxon>Elasticomyces</taxon>
    </lineage>
</organism>
<accession>A0AAN7WIG7</accession>